<dbReference type="InterPro" id="IPR017896">
    <property type="entry name" value="4Fe4S_Fe-S-bd"/>
</dbReference>
<dbReference type="GO" id="GO:0051539">
    <property type="term" value="F:4 iron, 4 sulfur cluster binding"/>
    <property type="evidence" value="ECO:0007669"/>
    <property type="project" value="UniProtKB-KW"/>
</dbReference>
<keyword evidence="5" id="KW-0408">Iron</keyword>
<keyword evidence="2" id="KW-0004">4Fe-4S</keyword>
<dbReference type="SUPFAM" id="SSF54862">
    <property type="entry name" value="4Fe-4S ferredoxins"/>
    <property type="match status" value="1"/>
</dbReference>
<dbReference type="PANTHER" id="PTHR30176:SF3">
    <property type="entry name" value="FERREDOXIN-TYPE PROTEIN NAPH"/>
    <property type="match status" value="1"/>
</dbReference>
<keyword evidence="6" id="KW-0411">Iron-sulfur</keyword>
<keyword evidence="1" id="KW-0813">Transport</keyword>
<dbReference type="InterPro" id="IPR014116">
    <property type="entry name" value="Cyt_c_oxidase_cbb3_FixG"/>
</dbReference>
<sequence length="483" mass="55463">MSQEEKIKPELEGESFRENLATAEESGKRKWVFPRKTHGKYTTYRNIVSAILLILLFVIPFIKTSKGNPLFQFDFLNRQFYLFGAYFSPSDFYLFSIGFVTTIVFIILFTVVYGRIFCGWICPQTIFMEHVFRKIEYLIEGDRNKQIRLDKQDWDSEKIRKRLLKWTIFALISFIFSNILFSYIFGIDEMIKMIKEGPANNVGLFVALIIFSALFYLVFAWFREQVCSFVCPYGRLQGVLIDKDTINITYDFIRGEGEKGRSKWKKNEDRKLAGKGDCIDCQQCVVVCPAGIDIRNGSQLECINCTACIDACDEVMTKVGLPTGLIRYASENMIEKRTTFKFNARVIAYTLILFILIAVCTSLLFVRSSVESKFLKVVGTQFTIQDKNIVDEYQFSFINKTSEIQNLNIKIISPKSAEIELVGYGNKITIKPKELLKGTAVIKIPEADLSKTKQEVVIGVFDNKGAKIDEYKTNFIGPTKELF</sequence>
<gene>
    <name evidence="9" type="primary">ccoG</name>
    <name evidence="9" type="ORF">ETU09_02085</name>
</gene>
<accession>A0A563DI79</accession>
<dbReference type="AlphaFoldDB" id="A0A563DI79"/>
<keyword evidence="7" id="KW-0472">Membrane</keyword>
<dbReference type="EMBL" id="SELH01000013">
    <property type="protein sequence ID" value="TWP29789.1"/>
    <property type="molecule type" value="Genomic_DNA"/>
</dbReference>
<dbReference type="Pfam" id="PF13746">
    <property type="entry name" value="Fer4_18"/>
    <property type="match status" value="1"/>
</dbReference>
<dbReference type="InterPro" id="IPR051684">
    <property type="entry name" value="Electron_Trans/Redox"/>
</dbReference>
<evidence type="ECO:0000313" key="9">
    <source>
        <dbReference type="EMBL" id="TWP29789.1"/>
    </source>
</evidence>
<organism evidence="9 10">
    <name type="scientific">Apibacter muscae</name>
    <dbReference type="NCBI Taxonomy" id="2509004"/>
    <lineage>
        <taxon>Bacteria</taxon>
        <taxon>Pseudomonadati</taxon>
        <taxon>Bacteroidota</taxon>
        <taxon>Flavobacteriia</taxon>
        <taxon>Flavobacteriales</taxon>
        <taxon>Weeksellaceae</taxon>
        <taxon>Apibacter</taxon>
    </lineage>
</organism>
<feature type="domain" description="4Fe-4S ferredoxin-type" evidence="8">
    <location>
        <begin position="269"/>
        <end position="297"/>
    </location>
</feature>
<evidence type="ECO:0000256" key="5">
    <source>
        <dbReference type="ARBA" id="ARBA00023004"/>
    </source>
</evidence>
<feature type="transmembrane region" description="Helical" evidence="7">
    <location>
        <begin position="43"/>
        <end position="62"/>
    </location>
</feature>
<dbReference type="PROSITE" id="PS51379">
    <property type="entry name" value="4FE4S_FER_2"/>
    <property type="match status" value="1"/>
</dbReference>
<evidence type="ECO:0000256" key="1">
    <source>
        <dbReference type="ARBA" id="ARBA00022448"/>
    </source>
</evidence>
<dbReference type="Gene3D" id="2.60.40.10">
    <property type="entry name" value="Immunoglobulins"/>
    <property type="match status" value="1"/>
</dbReference>
<evidence type="ECO:0000313" key="10">
    <source>
        <dbReference type="Proteomes" id="UP000319499"/>
    </source>
</evidence>
<name>A0A563DI79_9FLAO</name>
<dbReference type="InterPro" id="IPR013783">
    <property type="entry name" value="Ig-like_fold"/>
</dbReference>
<proteinExistence type="predicted"/>
<dbReference type="Proteomes" id="UP000319499">
    <property type="component" value="Unassembled WGS sequence"/>
</dbReference>
<dbReference type="Pfam" id="PF11614">
    <property type="entry name" value="FixG_C"/>
    <property type="match status" value="1"/>
</dbReference>
<dbReference type="RefSeq" id="WP_146291587.1">
    <property type="nucleotide sequence ID" value="NZ_SELH01000013.1"/>
</dbReference>
<evidence type="ECO:0000259" key="8">
    <source>
        <dbReference type="PROSITE" id="PS51379"/>
    </source>
</evidence>
<keyword evidence="4" id="KW-0249">Electron transport</keyword>
<dbReference type="InterPro" id="IPR017900">
    <property type="entry name" value="4Fe4S_Fe_S_CS"/>
</dbReference>
<keyword evidence="10" id="KW-1185">Reference proteome</keyword>
<dbReference type="Pfam" id="PF12801">
    <property type="entry name" value="Fer4_5"/>
    <property type="match status" value="1"/>
</dbReference>
<evidence type="ECO:0000256" key="3">
    <source>
        <dbReference type="ARBA" id="ARBA00022723"/>
    </source>
</evidence>
<protein>
    <submittedName>
        <fullName evidence="9">Cytochrome c oxidase accessory protein CcoG</fullName>
    </submittedName>
</protein>
<dbReference type="PANTHER" id="PTHR30176">
    <property type="entry name" value="FERREDOXIN-TYPE PROTEIN NAPH"/>
    <property type="match status" value="1"/>
</dbReference>
<dbReference type="GO" id="GO:0005886">
    <property type="term" value="C:plasma membrane"/>
    <property type="evidence" value="ECO:0007669"/>
    <property type="project" value="TreeGrafter"/>
</dbReference>
<dbReference type="InterPro" id="IPR032879">
    <property type="entry name" value="FixG_C"/>
</dbReference>
<dbReference type="NCBIfam" id="TIGR02745">
    <property type="entry name" value="ccoG_rdxA_fixG"/>
    <property type="match status" value="1"/>
</dbReference>
<dbReference type="OrthoDB" id="9811700at2"/>
<feature type="transmembrane region" description="Helical" evidence="7">
    <location>
        <begin position="202"/>
        <end position="222"/>
    </location>
</feature>
<dbReference type="PROSITE" id="PS00198">
    <property type="entry name" value="4FE4S_FER_1"/>
    <property type="match status" value="1"/>
</dbReference>
<keyword evidence="7" id="KW-1133">Transmembrane helix</keyword>
<reference evidence="9 10" key="1">
    <citation type="submission" date="2019-02" db="EMBL/GenBank/DDBJ databases">
        <title>Apibacter muscae sp. nov.: a novel member of the house fly microbiota.</title>
        <authorList>
            <person name="Park R."/>
        </authorList>
    </citation>
    <scope>NUCLEOTIDE SEQUENCE [LARGE SCALE GENOMIC DNA]</scope>
    <source>
        <strain evidence="9 10">AL1</strain>
    </source>
</reference>
<evidence type="ECO:0000256" key="6">
    <source>
        <dbReference type="ARBA" id="ARBA00023014"/>
    </source>
</evidence>
<keyword evidence="7" id="KW-0812">Transmembrane</keyword>
<comment type="caution">
    <text evidence="9">The sequence shown here is derived from an EMBL/GenBank/DDBJ whole genome shotgun (WGS) entry which is preliminary data.</text>
</comment>
<feature type="transmembrane region" description="Helical" evidence="7">
    <location>
        <begin position="92"/>
        <end position="113"/>
    </location>
</feature>
<keyword evidence="3" id="KW-0479">Metal-binding</keyword>
<evidence type="ECO:0000256" key="4">
    <source>
        <dbReference type="ARBA" id="ARBA00022982"/>
    </source>
</evidence>
<evidence type="ECO:0000256" key="2">
    <source>
        <dbReference type="ARBA" id="ARBA00022485"/>
    </source>
</evidence>
<feature type="transmembrane region" description="Helical" evidence="7">
    <location>
        <begin position="166"/>
        <end position="187"/>
    </location>
</feature>
<dbReference type="GO" id="GO:0046872">
    <property type="term" value="F:metal ion binding"/>
    <property type="evidence" value="ECO:0007669"/>
    <property type="project" value="UniProtKB-KW"/>
</dbReference>
<feature type="transmembrane region" description="Helical" evidence="7">
    <location>
        <begin position="346"/>
        <end position="366"/>
    </location>
</feature>
<evidence type="ECO:0000256" key="7">
    <source>
        <dbReference type="SAM" id="Phobius"/>
    </source>
</evidence>